<dbReference type="EMBL" id="CAXAMN010000068">
    <property type="protein sequence ID" value="CAK8986158.1"/>
    <property type="molecule type" value="Genomic_DNA"/>
</dbReference>
<keyword evidence="2" id="KW-1185">Reference proteome</keyword>
<organism evidence="1 2">
    <name type="scientific">Durusdinium trenchii</name>
    <dbReference type="NCBI Taxonomy" id="1381693"/>
    <lineage>
        <taxon>Eukaryota</taxon>
        <taxon>Sar</taxon>
        <taxon>Alveolata</taxon>
        <taxon>Dinophyceae</taxon>
        <taxon>Suessiales</taxon>
        <taxon>Symbiodiniaceae</taxon>
        <taxon>Durusdinium</taxon>
    </lineage>
</organism>
<sequence>MSRAVECDQCPLRLSRRAALTLHKLAVPLVVLHLVDFICQTSNPAQNQRDLMVFEVFSGVSRIYSTAREERLKSDYYDVLWRPRVNDLLGMSGLIYAVRQTLRLVPSGLVFLGVPCSMLVWISSGTHGRAAPNFMGDSSIPGVVASNTLLARASLLCCLAMARSVFWAVEQPGSSCLPKTPYWRRLLGLKIKRMHFIRFYMGAYKHMSWKLTMVFGSWPRIPMLYRKFTRQRKAAIKKHQMKHKVVIAKKTGKSVCGGKDLKRTGEYTKPFARKVVKEFCNLTAGEKEEASNVDFERMSPLNAPVQWKHLDLKQIEEFLQQRIDDGSFHPQFAWKPEHLA</sequence>
<accession>A0ABP0H7I7</accession>
<gene>
    <name evidence="1" type="ORF">CCMP2556_LOCUS412</name>
</gene>
<evidence type="ECO:0000313" key="1">
    <source>
        <dbReference type="EMBL" id="CAK8986158.1"/>
    </source>
</evidence>
<proteinExistence type="predicted"/>
<reference evidence="1 2" key="1">
    <citation type="submission" date="2024-02" db="EMBL/GenBank/DDBJ databases">
        <authorList>
            <person name="Chen Y."/>
            <person name="Shah S."/>
            <person name="Dougan E. K."/>
            <person name="Thang M."/>
            <person name="Chan C."/>
        </authorList>
    </citation>
    <scope>NUCLEOTIDE SEQUENCE [LARGE SCALE GENOMIC DNA]</scope>
</reference>
<dbReference type="Proteomes" id="UP001642484">
    <property type="component" value="Unassembled WGS sequence"/>
</dbReference>
<evidence type="ECO:0000313" key="2">
    <source>
        <dbReference type="Proteomes" id="UP001642484"/>
    </source>
</evidence>
<name>A0ABP0H7I7_9DINO</name>
<protein>
    <submittedName>
        <fullName evidence="1">Uncharacterized protein</fullName>
    </submittedName>
</protein>
<comment type="caution">
    <text evidence="1">The sequence shown here is derived from an EMBL/GenBank/DDBJ whole genome shotgun (WGS) entry which is preliminary data.</text>
</comment>